<organism evidence="5 6">
    <name type="scientific">Undibacterium fentianense</name>
    <dbReference type="NCBI Taxonomy" id="2828728"/>
    <lineage>
        <taxon>Bacteria</taxon>
        <taxon>Pseudomonadati</taxon>
        <taxon>Pseudomonadota</taxon>
        <taxon>Betaproteobacteria</taxon>
        <taxon>Burkholderiales</taxon>
        <taxon>Oxalobacteraceae</taxon>
        <taxon>Undibacterium</taxon>
    </lineage>
</organism>
<dbReference type="PANTHER" id="PTHR43547">
    <property type="entry name" value="TWO-COMPONENT HISTIDINE KINASE"/>
    <property type="match status" value="1"/>
</dbReference>
<dbReference type="SUPFAM" id="SSF55781">
    <property type="entry name" value="GAF domain-like"/>
    <property type="match status" value="1"/>
</dbReference>
<dbReference type="SMART" id="SM00065">
    <property type="entry name" value="GAF"/>
    <property type="match status" value="1"/>
</dbReference>
<dbReference type="Pfam" id="PF02518">
    <property type="entry name" value="HATPase_c"/>
    <property type="match status" value="1"/>
</dbReference>
<dbReference type="InterPro" id="IPR015943">
    <property type="entry name" value="WD40/YVTN_repeat-like_dom_sf"/>
</dbReference>
<dbReference type="InterPro" id="IPR011123">
    <property type="entry name" value="Y_Y_Y"/>
</dbReference>
<comment type="catalytic activity">
    <reaction evidence="1">
        <text>ATP + protein L-histidine = ADP + protein N-phospho-L-histidine.</text>
        <dbReference type="EC" id="2.7.13.3"/>
    </reaction>
</comment>
<evidence type="ECO:0000313" key="6">
    <source>
        <dbReference type="Proteomes" id="UP000678545"/>
    </source>
</evidence>
<dbReference type="Gene3D" id="2.60.40.10">
    <property type="entry name" value="Immunoglobulins"/>
    <property type="match status" value="1"/>
</dbReference>
<dbReference type="InterPro" id="IPR036097">
    <property type="entry name" value="HisK_dim/P_sf"/>
</dbReference>
<reference evidence="5" key="1">
    <citation type="submission" date="2021-04" db="EMBL/GenBank/DDBJ databases">
        <title>novel species isolated from subtropical streams in China.</title>
        <authorList>
            <person name="Lu H."/>
        </authorList>
    </citation>
    <scope>NUCLEOTIDE SEQUENCE</scope>
    <source>
        <strain evidence="5">FT137W</strain>
    </source>
</reference>
<dbReference type="SUPFAM" id="SSF55874">
    <property type="entry name" value="ATPase domain of HSP90 chaperone/DNA topoisomerase II/histidine kinase"/>
    <property type="match status" value="1"/>
</dbReference>
<feature type="domain" description="Histidine kinase" evidence="4">
    <location>
        <begin position="1210"/>
        <end position="1378"/>
    </location>
</feature>
<name>A0A941II38_9BURK</name>
<comment type="caution">
    <text evidence="5">The sequence shown here is derived from an EMBL/GenBank/DDBJ whole genome shotgun (WGS) entry which is preliminary data.</text>
</comment>
<dbReference type="SUPFAM" id="SSF63829">
    <property type="entry name" value="Calcium-dependent phosphotriesterase"/>
    <property type="match status" value="3"/>
</dbReference>
<gene>
    <name evidence="5" type="ORF">KDM90_16280</name>
</gene>
<dbReference type="SMART" id="SM00387">
    <property type="entry name" value="HATPase_c"/>
    <property type="match status" value="1"/>
</dbReference>
<keyword evidence="3" id="KW-0597">Phosphoprotein</keyword>
<dbReference type="InterPro" id="IPR004358">
    <property type="entry name" value="Sig_transdc_His_kin-like_C"/>
</dbReference>
<evidence type="ECO:0000256" key="2">
    <source>
        <dbReference type="ARBA" id="ARBA00012438"/>
    </source>
</evidence>
<accession>A0A941II38</accession>
<evidence type="ECO:0000313" key="5">
    <source>
        <dbReference type="EMBL" id="MBR7801570.1"/>
    </source>
</evidence>
<dbReference type="Gene3D" id="1.10.287.130">
    <property type="match status" value="1"/>
</dbReference>
<dbReference type="InterPro" id="IPR036890">
    <property type="entry name" value="HATPase_C_sf"/>
</dbReference>
<dbReference type="EC" id="2.7.13.3" evidence="2"/>
<dbReference type="InterPro" id="IPR003018">
    <property type="entry name" value="GAF"/>
</dbReference>
<dbReference type="Gene3D" id="2.130.10.10">
    <property type="entry name" value="YVTN repeat-like/Quinoprotein amine dehydrogenase"/>
    <property type="match status" value="3"/>
</dbReference>
<dbReference type="PRINTS" id="PR00344">
    <property type="entry name" value="BCTRLSENSOR"/>
</dbReference>
<sequence length="1384" mass="156151">MTPNSALLITIRNTIMIRLHLGLAHIIHFLRCRRQQRSKLFILICLVTSFAYGQTSVGKTSDKVTPESYTDHLIPKQAFSFTQRYFERVGNEDSLPINVVTALEQDTRGLIWIGTQAGLVSYDGYRFSTYTHFDHDKNSLSGNYVKSLWAAPDHRLWVGTLSGGVSIFNPRTAKFTPLTYGATGNTKLEIGAVIAIRGARDGGVWIVGTDNGLHHLSQDSKILRNFRHQNNEVHSLLDDKVRTIMLDRKGNLWVGMVSGLQKLAAGSQQFEHISGDDNTFIDREVRSLYEADDGKIWIGFAKDGAAWFDPKTEQSKTIKLDTLGGSKLGDNVVDIITQVRPGEVWLSRYGYGIYVIRTETGEILQRIRNDPAMSSSLAFDQVGSMLKDRSGIIWVGTWGGGLQRYNSQEAVQMLRFSPNQANGLSRSNVRSILETRDGRLLFGTDGNGIDVFDRYLGLVDGYRNRSLEPDTSVALAVLALAESNDQTLWAGTRQSGLQSLPYKSKRWRTYTVKNGLPSNQIRSLFVSKNQDLWVGTTLGLALWQPTQQRFQIFKGDDGAPMNSYVTSFAEDSQGRLWVGSESGLWVYDTNTQSLQQIQHQLQDAASLSSNEVNGLLIDSKGQLWVDTAQGLDRLSSWDGQHARFEHISTKIGRPGLYFGANLLEDRLGRIWTQWFMYDPNQHQLTELNRLYGIDLGTAWVASYWRTRDGRFLFGGTKGVAVIQPEQFQSWNYRPTVLATSLKIDGLEQHDFHDGSSISMLPQQRNFEVEYVSLDFSSPEKNRYAYRLLGYQDTWIETDAQHRTASYGNLWPGEYQLELKGSNRNGDWSETVLTIPIQVIPAFWQTKWFIALILISVGASIYSVYRWRVARIKAEKRSLQKLVDSRTSDILNLGEIGQSLTATLDIEQAFERIHKQVLARVDAHVFGIGFLDHHTHMIEVDYMVEDGLRQDQFHYTLEEQNRPAVWCVTHQRELITNNIQELLNYVPNIAPVRSGKATESIVYLPLFVEKEVVGCMTVQSPRANAYSPDQLEFLRAIANYVAIAIANSNSHRHLIEAQKQLAQQEKMASLGQLVANVAHEINTPIGAIKSSGDNITNALNTVLSDLSELMYRLDEPTRQLFLELIKQAKLNNHVLNTREERKLVNECSTRLDDLEIKDSRRKASVLVHIRAHNQVDQYLPLLRHPESEQIFQAAQDIGAIINSTQNIHVAVDRVSKIVFAFKSFSRIGTNHEKTTVDLREGMETVLTLYQSKINKGTELICQFDDIPALSCWPDELVQVWVNLIHNALQAMDYAGTLTIKIQKIQNEAVVSVSDTGSGIPDNIRNKIFDVFFTTKAVGEGSGLGLDIVKKIVAKHHGRIHFESELGKGTTFFVHLPYESTHHNDN</sequence>
<dbReference type="Pfam" id="PF13185">
    <property type="entry name" value="GAF_2"/>
    <property type="match status" value="1"/>
</dbReference>
<keyword evidence="6" id="KW-1185">Reference proteome</keyword>
<evidence type="ECO:0000259" key="4">
    <source>
        <dbReference type="PROSITE" id="PS50109"/>
    </source>
</evidence>
<evidence type="ECO:0000256" key="3">
    <source>
        <dbReference type="ARBA" id="ARBA00022553"/>
    </source>
</evidence>
<dbReference type="PROSITE" id="PS50109">
    <property type="entry name" value="HIS_KIN"/>
    <property type="match status" value="1"/>
</dbReference>
<proteinExistence type="predicted"/>
<dbReference type="Gene3D" id="3.30.450.40">
    <property type="match status" value="1"/>
</dbReference>
<dbReference type="EMBL" id="JAGSPJ010000007">
    <property type="protein sequence ID" value="MBR7801570.1"/>
    <property type="molecule type" value="Genomic_DNA"/>
</dbReference>
<dbReference type="InterPro" id="IPR005467">
    <property type="entry name" value="His_kinase_dom"/>
</dbReference>
<protein>
    <recommendedName>
        <fullName evidence="2">histidine kinase</fullName>
        <ecNumber evidence="2">2.7.13.3</ecNumber>
    </recommendedName>
</protein>
<dbReference type="PANTHER" id="PTHR43547:SF2">
    <property type="entry name" value="HYBRID SIGNAL TRANSDUCTION HISTIDINE KINASE C"/>
    <property type="match status" value="1"/>
</dbReference>
<dbReference type="InterPro" id="IPR029016">
    <property type="entry name" value="GAF-like_dom_sf"/>
</dbReference>
<dbReference type="Proteomes" id="UP000678545">
    <property type="component" value="Unassembled WGS sequence"/>
</dbReference>
<dbReference type="InterPro" id="IPR011110">
    <property type="entry name" value="Reg_prop"/>
</dbReference>
<dbReference type="CDD" id="cd00082">
    <property type="entry name" value="HisKA"/>
    <property type="match status" value="1"/>
</dbReference>
<evidence type="ECO:0000256" key="1">
    <source>
        <dbReference type="ARBA" id="ARBA00000085"/>
    </source>
</evidence>
<dbReference type="Pfam" id="PF07495">
    <property type="entry name" value="Y_Y_Y"/>
    <property type="match status" value="1"/>
</dbReference>
<dbReference type="InterPro" id="IPR003661">
    <property type="entry name" value="HisK_dim/P_dom"/>
</dbReference>
<dbReference type="Gene3D" id="3.30.565.10">
    <property type="entry name" value="Histidine kinase-like ATPase, C-terminal domain"/>
    <property type="match status" value="1"/>
</dbReference>
<dbReference type="InterPro" id="IPR013783">
    <property type="entry name" value="Ig-like_fold"/>
</dbReference>
<dbReference type="SUPFAM" id="SSF47384">
    <property type="entry name" value="Homodimeric domain of signal transducing histidine kinase"/>
    <property type="match status" value="1"/>
</dbReference>
<dbReference type="GO" id="GO:0000155">
    <property type="term" value="F:phosphorelay sensor kinase activity"/>
    <property type="evidence" value="ECO:0007669"/>
    <property type="project" value="InterPro"/>
</dbReference>
<dbReference type="Pfam" id="PF07494">
    <property type="entry name" value="Reg_prop"/>
    <property type="match status" value="5"/>
</dbReference>
<dbReference type="InterPro" id="IPR003594">
    <property type="entry name" value="HATPase_dom"/>
</dbReference>